<reference evidence="1 2" key="1">
    <citation type="journal article" date="2015" name="Mol. Biochem. Parasitol.">
        <title>Identification of polymorphic genes for use in assemblage B genotyping assays through comparative genomics of multiple assemblage B Giardia duodenalis isolates.</title>
        <authorList>
            <person name="Wielinga C."/>
            <person name="Thompson R.C."/>
            <person name="Monis P."/>
            <person name="Ryan U."/>
        </authorList>
    </citation>
    <scope>NUCLEOTIDE SEQUENCE [LARGE SCALE GENOMIC DNA]</scope>
    <source>
        <strain evidence="1 2">BAH15c1</strain>
    </source>
</reference>
<dbReference type="AlphaFoldDB" id="A0A132NX90"/>
<name>A0A132NX90_GIAIN</name>
<gene>
    <name evidence="1" type="ORF">QR46_1343</name>
</gene>
<protein>
    <recommendedName>
        <fullName evidence="3">Protein 21.1</fullName>
    </recommendedName>
</protein>
<organism evidence="1 2">
    <name type="scientific">Giardia duodenalis assemblage B</name>
    <dbReference type="NCBI Taxonomy" id="1394984"/>
    <lineage>
        <taxon>Eukaryota</taxon>
        <taxon>Metamonada</taxon>
        <taxon>Diplomonadida</taxon>
        <taxon>Hexamitidae</taxon>
        <taxon>Giardiinae</taxon>
        <taxon>Giardia</taxon>
    </lineage>
</organism>
<dbReference type="EMBL" id="JXTI01000026">
    <property type="protein sequence ID" value="KWX14678.1"/>
    <property type="molecule type" value="Genomic_DNA"/>
</dbReference>
<accession>A0A132NX90</accession>
<dbReference type="Proteomes" id="UP000070089">
    <property type="component" value="Unassembled WGS sequence"/>
</dbReference>
<dbReference type="PANTHER" id="PTHR24120:SF4">
    <property type="entry name" value="GH07239P"/>
    <property type="match status" value="1"/>
</dbReference>
<proteinExistence type="predicted"/>
<evidence type="ECO:0008006" key="3">
    <source>
        <dbReference type="Google" id="ProtNLM"/>
    </source>
</evidence>
<dbReference type="SUPFAM" id="SSF48403">
    <property type="entry name" value="Ankyrin repeat"/>
    <property type="match status" value="1"/>
</dbReference>
<dbReference type="PANTHER" id="PTHR24120">
    <property type="entry name" value="GH07239P"/>
    <property type="match status" value="1"/>
</dbReference>
<comment type="caution">
    <text evidence="1">The sequence shown here is derived from an EMBL/GenBank/DDBJ whole genome shotgun (WGS) entry which is preliminary data.</text>
</comment>
<dbReference type="VEuPathDB" id="GiardiaDB:QR46_1343"/>
<dbReference type="InterPro" id="IPR036770">
    <property type="entry name" value="Ankyrin_rpt-contain_sf"/>
</dbReference>
<evidence type="ECO:0000313" key="1">
    <source>
        <dbReference type="EMBL" id="KWX14678.1"/>
    </source>
</evidence>
<evidence type="ECO:0000313" key="2">
    <source>
        <dbReference type="Proteomes" id="UP000070089"/>
    </source>
</evidence>
<dbReference type="Gene3D" id="1.25.40.20">
    <property type="entry name" value="Ankyrin repeat-containing domain"/>
    <property type="match status" value="1"/>
</dbReference>
<sequence length="820" mass="91931">MGNKSMTLRCFTVDAFHDLPSRETEVIGASSSLLNVPHVNNLTTPYAKNSPSRLRYSSGNLRALRQRYALVCSGNDDPLFTFLATLTSKDIYAYNITMARKLLQPVRTCCHSVAKVTRTVGNLKVVKHSGSRVRRGEDAYYKLNNKSVQDGLDGRSILEGNPDDQDAHIVTTTSLTLLRRTHQRLNQWATRWSFLGWISGIGRCMKLLTKHYRIVAPTRRYILYRGFGNKRMCGGEFGMYPTNSLMCRLLRCSNYGLYGNRIQRWPGFCHRFLTTSSMKRFLRRECSVINCRITAAQNEHASCDKYSLLKCASTDLLLEDTTRLSQGLAIIANQHCVPISQYFRKYAPAVKWGATHEGYGGPDAVEVYNNCPIENARYTAAPGVVSIYSAPYGILNQEVSHATSHATGVIASCDLVDLLPISHQVEDSAKIMESSQLLESGESVGYSSVMDVLRFKLFTERPLSEVFQSNSISPNMAFLAQYLFHRPLSLFFEAHRESLSLTHAVRTFLEDLGGDEDLFNALAVIAHSTMELPLDALETLLSYTHDDSYVMSDLRSILIRLMAEKCWGQLLARGYSSHYCNALRGIVPMDTDNSKQDAEKDGWTPWFRYVEQGNHFAVQCLIERHKRSHLSVFVSAMGYGPWLPTATMMTVILRNTQLFDILSHVETRMQDKCLGYSALMIAVLLGWDHAVKTLAHSKIITHREENNGRSGPYMTVQPSEIRMQDIMGKTALVCAAEANRAEYIDMLIDEAGLTDGVGTPAIAYAMDLLKMNIFKKLLPLECNCKDAVGNSILYYANKAKVTLFSRLVLGVLGPLGCKIE</sequence>
<dbReference type="OrthoDB" id="10256077at2759"/>